<reference evidence="1" key="2">
    <citation type="submission" date="2020-08" db="EMBL/GenBank/DDBJ databases">
        <title>Plant Genome Project.</title>
        <authorList>
            <person name="Zhang R.-G."/>
        </authorList>
    </citation>
    <scope>NUCLEOTIDE SEQUENCE</scope>
    <source>
        <strain evidence="1">Huo1</strain>
        <tissue evidence="1">Leaf</tissue>
    </source>
</reference>
<dbReference type="EMBL" id="PNBA02000003">
    <property type="protein sequence ID" value="KAG6428834.1"/>
    <property type="molecule type" value="Genomic_DNA"/>
</dbReference>
<gene>
    <name evidence="1" type="ORF">SASPL_106873</name>
</gene>
<comment type="caution">
    <text evidence="1">The sequence shown here is derived from an EMBL/GenBank/DDBJ whole genome shotgun (WGS) entry which is preliminary data.</text>
</comment>
<sequence>MLLSSYSLGFDSPFYCLRDLRLVYVNFEDEVYNIPIVASPDLPQLCSLKQLEVQVHTGTRQSLLFFTSLIKPSPQLRDFRIEVHYSKYSSYLIVPLIESVSIDTETDYYDLHETGRHLTEIVATTRNEAKERARHFVSSFPKQIEAIVI</sequence>
<proteinExistence type="predicted"/>
<evidence type="ECO:0000313" key="2">
    <source>
        <dbReference type="Proteomes" id="UP000298416"/>
    </source>
</evidence>
<dbReference type="Proteomes" id="UP000298416">
    <property type="component" value="Unassembled WGS sequence"/>
</dbReference>
<name>A0A8X9A6S1_SALSN</name>
<organism evidence="1">
    <name type="scientific">Salvia splendens</name>
    <name type="common">Scarlet sage</name>
    <dbReference type="NCBI Taxonomy" id="180675"/>
    <lineage>
        <taxon>Eukaryota</taxon>
        <taxon>Viridiplantae</taxon>
        <taxon>Streptophyta</taxon>
        <taxon>Embryophyta</taxon>
        <taxon>Tracheophyta</taxon>
        <taxon>Spermatophyta</taxon>
        <taxon>Magnoliopsida</taxon>
        <taxon>eudicotyledons</taxon>
        <taxon>Gunneridae</taxon>
        <taxon>Pentapetalae</taxon>
        <taxon>asterids</taxon>
        <taxon>lamiids</taxon>
        <taxon>Lamiales</taxon>
        <taxon>Lamiaceae</taxon>
        <taxon>Nepetoideae</taxon>
        <taxon>Mentheae</taxon>
        <taxon>Salviinae</taxon>
        <taxon>Salvia</taxon>
        <taxon>Salvia subgen. Calosphace</taxon>
        <taxon>core Calosphace</taxon>
    </lineage>
</organism>
<keyword evidence="2" id="KW-1185">Reference proteome</keyword>
<protein>
    <submittedName>
        <fullName evidence="1">Uncharacterized protein</fullName>
    </submittedName>
</protein>
<accession>A0A8X9A6S1</accession>
<dbReference type="AlphaFoldDB" id="A0A8X9A6S1"/>
<reference evidence="1" key="1">
    <citation type="submission" date="2018-01" db="EMBL/GenBank/DDBJ databases">
        <authorList>
            <person name="Mao J.F."/>
        </authorList>
    </citation>
    <scope>NUCLEOTIDE SEQUENCE</scope>
    <source>
        <strain evidence="1">Huo1</strain>
        <tissue evidence="1">Leaf</tissue>
    </source>
</reference>
<evidence type="ECO:0000313" key="1">
    <source>
        <dbReference type="EMBL" id="KAG6428834.1"/>
    </source>
</evidence>